<reference evidence="8 9" key="2">
    <citation type="journal article" date="2018" name="Nature">
        <title>Mutant phenotypes for thousands of bacterial genes of unknown function.</title>
        <authorList>
            <person name="Price M.N."/>
            <person name="Wetmore K.M."/>
            <person name="Waters R.J."/>
            <person name="Callaghan M."/>
            <person name="Ray J."/>
            <person name="Liu H."/>
            <person name="Kuehl J.V."/>
            <person name="Melnyk R.A."/>
            <person name="Lamson J.S."/>
            <person name="Suh Y."/>
            <person name="Carlson H.K."/>
            <person name="Esquivel Z."/>
            <person name="Sadeeshkumar H."/>
            <person name="Chakraborty R."/>
            <person name="Zane G.M."/>
            <person name="Rubin B.E."/>
            <person name="Wall J.D."/>
            <person name="Visel A."/>
            <person name="Bristow J."/>
            <person name="Blow M.J."/>
            <person name="Arkin A.P."/>
            <person name="Deutschbauer A.M."/>
        </authorList>
    </citation>
    <scope>NUCLEOTIDE SEQUENCE [LARGE SCALE GENOMIC DNA]</scope>
    <source>
        <strain evidence="8 9">FW300-N2E2</strain>
    </source>
</reference>
<gene>
    <name evidence="8" type="ORF">TK06_19580</name>
</gene>
<dbReference type="Pfam" id="PF07927">
    <property type="entry name" value="HicA_toxin"/>
    <property type="match status" value="1"/>
</dbReference>
<dbReference type="EMBL" id="CP015225">
    <property type="protein sequence ID" value="AMZ73203.1"/>
    <property type="molecule type" value="Genomic_DNA"/>
</dbReference>
<evidence type="ECO:0000313" key="8">
    <source>
        <dbReference type="EMBL" id="AMZ73203.1"/>
    </source>
</evidence>
<keyword evidence="5" id="KW-0378">Hydrolase</keyword>
<dbReference type="GO" id="GO:0004519">
    <property type="term" value="F:endonuclease activity"/>
    <property type="evidence" value="ECO:0007669"/>
    <property type="project" value="UniProtKB-KW"/>
</dbReference>
<keyword evidence="2" id="KW-1277">Toxin-antitoxin system</keyword>
<dbReference type="AlphaFoldDB" id="A0A165ZI97"/>
<evidence type="ECO:0000256" key="2">
    <source>
        <dbReference type="ARBA" id="ARBA00022649"/>
    </source>
</evidence>
<keyword evidence="3" id="KW-0540">Nuclease</keyword>
<keyword evidence="7" id="KW-0346">Stress response</keyword>
<reference evidence="9" key="1">
    <citation type="submission" date="2016-04" db="EMBL/GenBank/DDBJ databases">
        <authorList>
            <person name="Ray J."/>
            <person name="Price M."/>
            <person name="Deutschbauer A."/>
        </authorList>
    </citation>
    <scope>NUCLEOTIDE SEQUENCE [LARGE SCALE GENOMIC DNA]</scope>
    <source>
        <strain evidence="9">FW300-N2E2</strain>
    </source>
</reference>
<dbReference type="Proteomes" id="UP000076083">
    <property type="component" value="Chromosome"/>
</dbReference>
<evidence type="ECO:0000256" key="1">
    <source>
        <dbReference type="ARBA" id="ARBA00006620"/>
    </source>
</evidence>
<comment type="similarity">
    <text evidence="1">Belongs to the HicA mRNA interferase family.</text>
</comment>
<evidence type="ECO:0000313" key="9">
    <source>
        <dbReference type="Proteomes" id="UP000076083"/>
    </source>
</evidence>
<keyword evidence="4" id="KW-0255">Endonuclease</keyword>
<dbReference type="InterPro" id="IPR012933">
    <property type="entry name" value="HicA_mRNA_interferase"/>
</dbReference>
<evidence type="ECO:0008006" key="10">
    <source>
        <dbReference type="Google" id="ProtNLM"/>
    </source>
</evidence>
<dbReference type="InterPro" id="IPR038570">
    <property type="entry name" value="HicA_sf"/>
</dbReference>
<protein>
    <recommendedName>
        <fullName evidence="10">Addiction module toxin, HicA family</fullName>
    </recommendedName>
</protein>
<accession>A0A165ZI97</accession>
<organism evidence="8 9">
    <name type="scientific">Pseudomonas fluorescens</name>
    <dbReference type="NCBI Taxonomy" id="294"/>
    <lineage>
        <taxon>Bacteria</taxon>
        <taxon>Pseudomonadati</taxon>
        <taxon>Pseudomonadota</taxon>
        <taxon>Gammaproteobacteria</taxon>
        <taxon>Pseudomonadales</taxon>
        <taxon>Pseudomonadaceae</taxon>
        <taxon>Pseudomonas</taxon>
    </lineage>
</organism>
<name>A0A165ZI97_PSEFL</name>
<dbReference type="GO" id="GO:0003729">
    <property type="term" value="F:mRNA binding"/>
    <property type="evidence" value="ECO:0007669"/>
    <property type="project" value="InterPro"/>
</dbReference>
<dbReference type="Gene3D" id="3.30.920.30">
    <property type="entry name" value="Hypothetical protein"/>
    <property type="match status" value="1"/>
</dbReference>
<evidence type="ECO:0000256" key="6">
    <source>
        <dbReference type="ARBA" id="ARBA00022884"/>
    </source>
</evidence>
<sequence length="60" mass="6838">MRSREMIRKIEEDGWYRVAVKGSHHPYKHSIKAGRVTIKPPDADLPRGTINSILKQAGLK</sequence>
<dbReference type="RefSeq" id="WP_063323425.1">
    <property type="nucleotide sequence ID" value="NZ_CP015225.1"/>
</dbReference>
<proteinExistence type="inferred from homology"/>
<evidence type="ECO:0000256" key="7">
    <source>
        <dbReference type="ARBA" id="ARBA00023016"/>
    </source>
</evidence>
<keyword evidence="6" id="KW-0694">RNA-binding</keyword>
<dbReference type="SUPFAM" id="SSF54786">
    <property type="entry name" value="YcfA/nrd intein domain"/>
    <property type="match status" value="1"/>
</dbReference>
<evidence type="ECO:0000256" key="4">
    <source>
        <dbReference type="ARBA" id="ARBA00022759"/>
    </source>
</evidence>
<dbReference type="GO" id="GO:0016787">
    <property type="term" value="F:hydrolase activity"/>
    <property type="evidence" value="ECO:0007669"/>
    <property type="project" value="UniProtKB-KW"/>
</dbReference>
<evidence type="ECO:0000256" key="3">
    <source>
        <dbReference type="ARBA" id="ARBA00022722"/>
    </source>
</evidence>
<evidence type="ECO:0000256" key="5">
    <source>
        <dbReference type="ARBA" id="ARBA00022801"/>
    </source>
</evidence>